<comment type="subcellular location">
    <subcellularLocation>
        <location evidence="1">Cytoplasm</location>
    </subcellularLocation>
</comment>
<dbReference type="InterPro" id="IPR055166">
    <property type="entry name" value="Transc_reg_Sar_Rot_HTH"/>
</dbReference>
<name>A0AAN1ZQT6_STAAU</name>
<dbReference type="RefSeq" id="WP_000359185.1">
    <property type="nucleotide sequence ID" value="NZ_BDUN01000001.1"/>
</dbReference>
<dbReference type="Pfam" id="PF22381">
    <property type="entry name" value="Staph_reg_Sar_Rot"/>
    <property type="match status" value="1"/>
</dbReference>
<evidence type="ECO:0000256" key="2">
    <source>
        <dbReference type="ARBA" id="ARBA00022490"/>
    </source>
</evidence>
<keyword evidence="2" id="KW-0963">Cytoplasm</keyword>
<dbReference type="PANTHER" id="PTHR33164">
    <property type="entry name" value="TRANSCRIPTIONAL REGULATOR, MARR FAMILY"/>
    <property type="match status" value="1"/>
</dbReference>
<reference evidence="8 9" key="1">
    <citation type="submission" date="2020-06" db="EMBL/GenBank/DDBJ databases">
        <authorList>
            <consortium name="Pathogen Informatics"/>
        </authorList>
    </citation>
    <scope>NUCLEOTIDE SEQUENCE [LARGE SCALE GENOMIC DNA]</scope>
    <source>
        <strain evidence="8 9">A13</strain>
    </source>
</reference>
<dbReference type="NCBIfam" id="TIGR01889">
    <property type="entry name" value="Staph_reg_Sar"/>
    <property type="match status" value="1"/>
</dbReference>
<dbReference type="Proteomes" id="UP000507485">
    <property type="component" value="Unassembled WGS sequence"/>
</dbReference>
<dbReference type="EMBL" id="CAIHOM010000002">
    <property type="protein sequence ID" value="CAC7010246.1"/>
    <property type="molecule type" value="Genomic_DNA"/>
</dbReference>
<accession>A0AAN1ZQT6</accession>
<dbReference type="SUPFAM" id="SSF46785">
    <property type="entry name" value="Winged helix' DNA-binding domain"/>
    <property type="match status" value="1"/>
</dbReference>
<keyword evidence="4" id="KW-0238">DNA-binding</keyword>
<dbReference type="InterPro" id="IPR010166">
    <property type="entry name" value="SarA/Rot_dom"/>
</dbReference>
<dbReference type="InterPro" id="IPR036388">
    <property type="entry name" value="WH-like_DNA-bd_sf"/>
</dbReference>
<keyword evidence="5" id="KW-0804">Transcription</keyword>
<evidence type="ECO:0000256" key="5">
    <source>
        <dbReference type="ARBA" id="ARBA00023163"/>
    </source>
</evidence>
<evidence type="ECO:0000256" key="4">
    <source>
        <dbReference type="ARBA" id="ARBA00023125"/>
    </source>
</evidence>
<evidence type="ECO:0000313" key="8">
    <source>
        <dbReference type="EMBL" id="CAC7010246.1"/>
    </source>
</evidence>
<evidence type="ECO:0000259" key="7">
    <source>
        <dbReference type="Pfam" id="PF22381"/>
    </source>
</evidence>
<dbReference type="GO" id="GO:0003677">
    <property type="term" value="F:DNA binding"/>
    <property type="evidence" value="ECO:0007669"/>
    <property type="project" value="UniProtKB-KW"/>
</dbReference>
<keyword evidence="3" id="KW-0805">Transcription regulation</keyword>
<sequence>MDKLAMKSNIAILTTVLNIFELRKNLREHYGLTLDDYLVLIYLNEFKNRQGKYFMRDVITYIGLDQSRIVKSVKELVKKGYLSKSRDLKDSRNVILTLTELQQKTIENILNEIIYR</sequence>
<feature type="domain" description="Transcriptional regulator SarA/SarZ/Rot-like helix-turn-helix" evidence="7">
    <location>
        <begin position="23"/>
        <end position="109"/>
    </location>
</feature>
<protein>
    <submittedName>
        <fullName evidence="8">Staphylococcal accessory regulator T, SarT</fullName>
    </submittedName>
</protein>
<evidence type="ECO:0000256" key="6">
    <source>
        <dbReference type="ARBA" id="ARBA00038100"/>
    </source>
</evidence>
<evidence type="ECO:0000256" key="3">
    <source>
        <dbReference type="ARBA" id="ARBA00023015"/>
    </source>
</evidence>
<dbReference type="GO" id="GO:0003700">
    <property type="term" value="F:DNA-binding transcription factor activity"/>
    <property type="evidence" value="ECO:0007669"/>
    <property type="project" value="InterPro"/>
</dbReference>
<evidence type="ECO:0000313" key="9">
    <source>
        <dbReference type="Proteomes" id="UP000507485"/>
    </source>
</evidence>
<dbReference type="InterPro" id="IPR036390">
    <property type="entry name" value="WH_DNA-bd_sf"/>
</dbReference>
<dbReference type="Gene3D" id="1.10.10.10">
    <property type="entry name" value="Winged helix-like DNA-binding domain superfamily/Winged helix DNA-binding domain"/>
    <property type="match status" value="1"/>
</dbReference>
<evidence type="ECO:0000256" key="1">
    <source>
        <dbReference type="ARBA" id="ARBA00004496"/>
    </source>
</evidence>
<gene>
    <name evidence="8" type="primary">sarT</name>
    <name evidence="8" type="ORF">SAMEA4552975_01936</name>
</gene>
<comment type="caution">
    <text evidence="8">The sequence shown here is derived from an EMBL/GenBank/DDBJ whole genome shotgun (WGS) entry which is preliminary data.</text>
</comment>
<dbReference type="AlphaFoldDB" id="A0AAN1ZQT6"/>
<dbReference type="InterPro" id="IPR039422">
    <property type="entry name" value="MarR/SlyA-like"/>
</dbReference>
<dbReference type="PANTHER" id="PTHR33164:SF5">
    <property type="entry name" value="ORGANIC HYDROPEROXIDE RESISTANCE TRANSCRIPTIONAL REGULATOR"/>
    <property type="match status" value="1"/>
</dbReference>
<organism evidence="8 9">
    <name type="scientific">Staphylococcus aureus</name>
    <dbReference type="NCBI Taxonomy" id="1280"/>
    <lineage>
        <taxon>Bacteria</taxon>
        <taxon>Bacillati</taxon>
        <taxon>Bacillota</taxon>
        <taxon>Bacilli</taxon>
        <taxon>Bacillales</taxon>
        <taxon>Staphylococcaceae</taxon>
        <taxon>Staphylococcus</taxon>
    </lineage>
</organism>
<comment type="similarity">
    <text evidence="6">Belongs to the SarA family.</text>
</comment>
<proteinExistence type="inferred from homology"/>
<dbReference type="GO" id="GO:0006950">
    <property type="term" value="P:response to stress"/>
    <property type="evidence" value="ECO:0007669"/>
    <property type="project" value="TreeGrafter"/>
</dbReference>
<dbReference type="GO" id="GO:0005737">
    <property type="term" value="C:cytoplasm"/>
    <property type="evidence" value="ECO:0007669"/>
    <property type="project" value="UniProtKB-SubCell"/>
</dbReference>